<dbReference type="KEGG" id="sbh:SBI_06054"/>
<dbReference type="EMBL" id="CP002047">
    <property type="protein sequence ID" value="ADI09174.1"/>
    <property type="molecule type" value="Genomic_DNA"/>
</dbReference>
<evidence type="ECO:0000313" key="2">
    <source>
        <dbReference type="Proteomes" id="UP000000377"/>
    </source>
</evidence>
<dbReference type="AlphaFoldDB" id="D7CHX4"/>
<dbReference type="Proteomes" id="UP000000377">
    <property type="component" value="Chromosome"/>
</dbReference>
<protein>
    <submittedName>
        <fullName evidence="1">Uncharacterized protein</fullName>
    </submittedName>
</protein>
<accession>D7CHX4</accession>
<gene>
    <name evidence="1" type="ordered locus">SBI_06054</name>
</gene>
<name>D7CHX4_STRBB</name>
<dbReference type="STRING" id="749414.SBI_06054"/>
<sequence length="50" mass="5098">MTLLDTVGGEQAGQPLGAGVQFTVRNPGVPGNQGCAPRLSARLCGEDVMQ</sequence>
<reference evidence="1 2" key="1">
    <citation type="journal article" date="2010" name="J. Bacteriol.">
        <title>Genome sequence of the milbemycin-producing bacterium Streptomyces bingchenggensis.</title>
        <authorList>
            <person name="Wang X.J."/>
            <person name="Yan Y.J."/>
            <person name="Zhang B."/>
            <person name="An J."/>
            <person name="Wang J.J."/>
            <person name="Tian J."/>
            <person name="Jiang L."/>
            <person name="Chen Y.H."/>
            <person name="Huang S.X."/>
            <person name="Yin M."/>
            <person name="Zhang J."/>
            <person name="Gao A.L."/>
            <person name="Liu C.X."/>
            <person name="Zhu Z.X."/>
            <person name="Xiang W.S."/>
        </authorList>
    </citation>
    <scope>NUCLEOTIDE SEQUENCE [LARGE SCALE GENOMIC DNA]</scope>
    <source>
        <strain evidence="1 2">BCW-1</strain>
    </source>
</reference>
<dbReference type="HOGENOM" id="CLU_3123007_0_0_11"/>
<evidence type="ECO:0000313" key="1">
    <source>
        <dbReference type="EMBL" id="ADI09174.1"/>
    </source>
</evidence>
<keyword evidence="2" id="KW-1185">Reference proteome</keyword>
<proteinExistence type="predicted"/>
<organism evidence="1 2">
    <name type="scientific">Streptomyces bingchenggensis (strain BCW-1)</name>
    <dbReference type="NCBI Taxonomy" id="749414"/>
    <lineage>
        <taxon>Bacteria</taxon>
        <taxon>Bacillati</taxon>
        <taxon>Actinomycetota</taxon>
        <taxon>Actinomycetes</taxon>
        <taxon>Kitasatosporales</taxon>
        <taxon>Streptomycetaceae</taxon>
        <taxon>Streptomyces</taxon>
    </lineage>
</organism>
<dbReference type="PATRIC" id="fig|749414.3.peg.6242"/>